<evidence type="ECO:0000313" key="2">
    <source>
        <dbReference type="Proteomes" id="UP000299102"/>
    </source>
</evidence>
<accession>A0A4C1SUQ3</accession>
<keyword evidence="2" id="KW-1185">Reference proteome</keyword>
<proteinExistence type="predicted"/>
<dbReference type="Proteomes" id="UP000299102">
    <property type="component" value="Unassembled WGS sequence"/>
</dbReference>
<sequence>MRGDRSILALRLKSRSKIQHKNTIPKLYAVTVSLLLGRIGRWSGREIARSAFSLARSAQAERDNESCFYVHAAGFQRFIKRHHVKKFMTKISCEILFKLILFIQNKRSISKYMAIGANDEMCSAAAAIAAGPAARAARPALAAVAALRRAAPRRSHARTRAQTHT</sequence>
<organism evidence="1 2">
    <name type="scientific">Eumeta variegata</name>
    <name type="common">Bagworm moth</name>
    <name type="synonym">Eumeta japonica</name>
    <dbReference type="NCBI Taxonomy" id="151549"/>
    <lineage>
        <taxon>Eukaryota</taxon>
        <taxon>Metazoa</taxon>
        <taxon>Ecdysozoa</taxon>
        <taxon>Arthropoda</taxon>
        <taxon>Hexapoda</taxon>
        <taxon>Insecta</taxon>
        <taxon>Pterygota</taxon>
        <taxon>Neoptera</taxon>
        <taxon>Endopterygota</taxon>
        <taxon>Lepidoptera</taxon>
        <taxon>Glossata</taxon>
        <taxon>Ditrysia</taxon>
        <taxon>Tineoidea</taxon>
        <taxon>Psychidae</taxon>
        <taxon>Oiketicinae</taxon>
        <taxon>Eumeta</taxon>
    </lineage>
</organism>
<reference evidence="1 2" key="1">
    <citation type="journal article" date="2019" name="Commun. Biol.">
        <title>The bagworm genome reveals a unique fibroin gene that provides high tensile strength.</title>
        <authorList>
            <person name="Kono N."/>
            <person name="Nakamura H."/>
            <person name="Ohtoshi R."/>
            <person name="Tomita M."/>
            <person name="Numata K."/>
            <person name="Arakawa K."/>
        </authorList>
    </citation>
    <scope>NUCLEOTIDE SEQUENCE [LARGE SCALE GENOMIC DNA]</scope>
</reference>
<dbReference type="EMBL" id="BGZK01000018">
    <property type="protein sequence ID" value="GBP05624.1"/>
    <property type="molecule type" value="Genomic_DNA"/>
</dbReference>
<dbReference type="OrthoDB" id="1737200at2759"/>
<dbReference type="AlphaFoldDB" id="A0A4C1SUQ3"/>
<gene>
    <name evidence="1" type="ORF">EVAR_3087_1</name>
</gene>
<evidence type="ECO:0000313" key="1">
    <source>
        <dbReference type="EMBL" id="GBP05624.1"/>
    </source>
</evidence>
<protein>
    <submittedName>
        <fullName evidence="1">Uncharacterized protein</fullName>
    </submittedName>
</protein>
<name>A0A4C1SUQ3_EUMVA</name>
<comment type="caution">
    <text evidence="1">The sequence shown here is derived from an EMBL/GenBank/DDBJ whole genome shotgun (WGS) entry which is preliminary data.</text>
</comment>